<dbReference type="PRINTS" id="PR00368">
    <property type="entry name" value="FADPNR"/>
</dbReference>
<reference evidence="16" key="2">
    <citation type="submission" date="2006-05" db="EMBL/GenBank/DDBJ databases">
        <title>Sequencing of the draft genome and assembly of Desulfuromonas acetoxidans DSM 684.</title>
        <authorList>
            <consortium name="US DOE Joint Genome Institute (JGI-PGF)"/>
            <person name="Copeland A."/>
            <person name="Lucas S."/>
            <person name="Lapidus A."/>
            <person name="Barry K."/>
            <person name="Detter J.C."/>
            <person name="Glavina del Rio T."/>
            <person name="Hammon N."/>
            <person name="Israni S."/>
            <person name="Dalin E."/>
            <person name="Tice H."/>
            <person name="Bruce D."/>
            <person name="Pitluck S."/>
            <person name="Richardson P."/>
        </authorList>
    </citation>
    <scope>NUCLEOTIDE SEQUENCE [LARGE SCALE GENOMIC DNA]</scope>
    <source>
        <strain evidence="16">DSM 684</strain>
    </source>
</reference>
<dbReference type="GO" id="GO:0006103">
    <property type="term" value="P:2-oxoglutarate metabolic process"/>
    <property type="evidence" value="ECO:0007669"/>
    <property type="project" value="TreeGrafter"/>
</dbReference>
<keyword evidence="3 13" id="KW-0285">Flavoprotein</keyword>
<keyword evidence="17" id="KW-1185">Reference proteome</keyword>
<dbReference type="SUPFAM" id="SSF55424">
    <property type="entry name" value="FAD/NAD-linked reductases, dimerisation (C-terminal) domain"/>
    <property type="match status" value="1"/>
</dbReference>
<keyword evidence="5 13" id="KW-0560">Oxidoreductase</keyword>
<organism evidence="16 17">
    <name type="scientific">Desulfuromonas acetoxidans (strain DSM 684 / 11070)</name>
    <dbReference type="NCBI Taxonomy" id="281689"/>
    <lineage>
        <taxon>Bacteria</taxon>
        <taxon>Pseudomonadati</taxon>
        <taxon>Thermodesulfobacteriota</taxon>
        <taxon>Desulfuromonadia</taxon>
        <taxon>Desulfuromonadales</taxon>
        <taxon>Desulfuromonadaceae</taxon>
        <taxon>Desulfuromonas</taxon>
    </lineage>
</organism>
<comment type="cofactor">
    <cofactor evidence="11">
        <name>FAD</name>
        <dbReference type="ChEBI" id="CHEBI:57692"/>
    </cofactor>
    <text evidence="11">Binds 1 FAD per subunit.</text>
</comment>
<keyword evidence="4 11" id="KW-0274">FAD</keyword>
<evidence type="ECO:0000256" key="5">
    <source>
        <dbReference type="ARBA" id="ARBA00023002"/>
    </source>
</evidence>
<sequence>MEQFDVIVIGSGGGTKIALPAAQRGLKTALIERDAFGGTCLNRGCIPSKMLIYPADMIYAIRNARRVNVYADQQIDGDFSALVQRVTKTVSQMSEHFADKVRQLDHLDYINGSGHFVADKVVEVNGRQLTAPTIFIATGARPSIPEIPGLADTPYMTSTEALRCESLPKRMVIIGASYIACELGHVYEAFGTETHFLVRSALLRQEDDDIRTAFADDFRQRHTLHMGFEPVEVRWEDELFCIRLRHNEKGTEKELYAEALLVSTGVDPVTDDLGLEHTAITCNDKGFIEVDDHLQTAVPGVYALGDCVGNYLFRHSVNFEGEYLMRTLFEAPSDEPIVYGAVPRAVFTVPEMAAVGAGEKQLQQQGVDYVVGRADYADSNMGMARMLENGFAKLLFDRNSRRLLGAHIIGEEASDLIHMLILGLQQQVTVEDLLQMIYIHPALPELIRDAVRDARDQLS</sequence>
<keyword evidence="11" id="KW-0547">Nucleotide-binding</keyword>
<keyword evidence="7" id="KW-1015">Disulfide bond</keyword>
<dbReference type="Gene3D" id="3.50.50.60">
    <property type="entry name" value="FAD/NAD(P)-binding domain"/>
    <property type="match status" value="2"/>
</dbReference>
<feature type="domain" description="Pyridine nucleotide-disulphide oxidoreductase dimerisation" evidence="14">
    <location>
        <begin position="342"/>
        <end position="450"/>
    </location>
</feature>
<evidence type="ECO:0000256" key="12">
    <source>
        <dbReference type="PIRSR" id="PIRSR000350-4"/>
    </source>
</evidence>
<dbReference type="GO" id="GO:0050660">
    <property type="term" value="F:flavin adenine dinucleotide binding"/>
    <property type="evidence" value="ECO:0007669"/>
    <property type="project" value="TreeGrafter"/>
</dbReference>
<feature type="binding site" evidence="11">
    <location>
        <position position="114"/>
    </location>
    <ligand>
        <name>FAD</name>
        <dbReference type="ChEBI" id="CHEBI:57692"/>
    </ligand>
</feature>
<comment type="caution">
    <text evidence="16">The sequence shown here is derived from an EMBL/GenBank/DDBJ whole genome shotgun (WGS) entry which is preliminary data.</text>
</comment>
<dbReference type="InterPro" id="IPR012999">
    <property type="entry name" value="Pyr_OxRdtase_I_AS"/>
</dbReference>
<evidence type="ECO:0000256" key="11">
    <source>
        <dbReference type="PIRSR" id="PIRSR000350-3"/>
    </source>
</evidence>
<evidence type="ECO:0000256" key="9">
    <source>
        <dbReference type="ARBA" id="ARBA00031281"/>
    </source>
</evidence>
<feature type="binding site" evidence="11">
    <location>
        <position position="265"/>
    </location>
    <ligand>
        <name>NAD(+)</name>
        <dbReference type="ChEBI" id="CHEBI:57540"/>
    </ligand>
</feature>
<dbReference type="PANTHER" id="PTHR22912:SF217">
    <property type="entry name" value="DIHYDROLIPOYL DEHYDROGENASE"/>
    <property type="match status" value="1"/>
</dbReference>
<dbReference type="SUPFAM" id="SSF51905">
    <property type="entry name" value="FAD/NAD(P)-binding domain"/>
    <property type="match status" value="2"/>
</dbReference>
<feature type="binding site" evidence="11">
    <location>
        <begin position="175"/>
        <end position="182"/>
    </location>
    <ligand>
        <name>NAD(+)</name>
        <dbReference type="ChEBI" id="CHEBI:57540"/>
    </ligand>
</feature>
<proteinExistence type="inferred from homology"/>
<protein>
    <recommendedName>
        <fullName evidence="2">Dihydrolipoyl dehydrogenase</fullName>
    </recommendedName>
    <alternativeName>
        <fullName evidence="9">Dihydrolipoamide dehydrogenase</fullName>
    </alternativeName>
</protein>
<feature type="binding site" evidence="11">
    <location>
        <position position="306"/>
    </location>
    <ligand>
        <name>FAD</name>
        <dbReference type="ChEBI" id="CHEBI:57692"/>
    </ligand>
</feature>
<evidence type="ECO:0000256" key="10">
    <source>
        <dbReference type="PIRSR" id="PIRSR000350-2"/>
    </source>
</evidence>
<dbReference type="PROSITE" id="PS00076">
    <property type="entry name" value="PYRIDINE_REDOX_1"/>
    <property type="match status" value="1"/>
</dbReference>
<evidence type="ECO:0000256" key="2">
    <source>
        <dbReference type="ARBA" id="ARBA00016961"/>
    </source>
</evidence>
<feature type="domain" description="FAD/NAD(P)-binding" evidence="15">
    <location>
        <begin position="4"/>
        <end position="309"/>
    </location>
</feature>
<dbReference type="EMBL" id="AAEW02000019">
    <property type="protein sequence ID" value="EAT14690.1"/>
    <property type="molecule type" value="Genomic_DNA"/>
</dbReference>
<dbReference type="Pfam" id="PF07992">
    <property type="entry name" value="Pyr_redox_2"/>
    <property type="match status" value="1"/>
</dbReference>
<reference evidence="16" key="1">
    <citation type="submission" date="2006-05" db="EMBL/GenBank/DDBJ databases">
        <title>Annotation of the draft genome assembly of Desulfuromonas acetoxidans DSM 684.</title>
        <authorList>
            <consortium name="US DOE Joint Genome Institute (JGI-ORNL)"/>
            <person name="Larimer F."/>
            <person name="Land M."/>
            <person name="Hauser L."/>
        </authorList>
    </citation>
    <scope>NUCLEOTIDE SEQUENCE [LARGE SCALE GENOMIC DNA]</scope>
    <source>
        <strain evidence="16">DSM 684</strain>
    </source>
</reference>
<evidence type="ECO:0000313" key="17">
    <source>
        <dbReference type="Proteomes" id="UP000005695"/>
    </source>
</evidence>
<dbReference type="InterPro" id="IPR016156">
    <property type="entry name" value="FAD/NAD-linked_Rdtase_dimer_sf"/>
</dbReference>
<dbReference type="PANTHER" id="PTHR22912">
    <property type="entry name" value="DISULFIDE OXIDOREDUCTASE"/>
    <property type="match status" value="1"/>
</dbReference>
<evidence type="ECO:0000256" key="13">
    <source>
        <dbReference type="RuleBase" id="RU003691"/>
    </source>
</evidence>
<evidence type="ECO:0000256" key="6">
    <source>
        <dbReference type="ARBA" id="ARBA00023027"/>
    </source>
</evidence>
<accession>Q1JWV4</accession>
<comment type="similarity">
    <text evidence="1 13">Belongs to the class-I pyridine nucleotide-disulfide oxidoreductase family.</text>
</comment>
<dbReference type="InterPro" id="IPR004099">
    <property type="entry name" value="Pyr_nucl-diS_OxRdtase_dimer"/>
</dbReference>
<gene>
    <name evidence="16" type="ORF">Dace_0655</name>
</gene>
<dbReference type="InterPro" id="IPR036188">
    <property type="entry name" value="FAD/NAD-bd_sf"/>
</dbReference>
<dbReference type="Proteomes" id="UP000005695">
    <property type="component" value="Unassembled WGS sequence"/>
</dbReference>
<feature type="active site" description="Proton acceptor" evidence="10">
    <location>
        <position position="440"/>
    </location>
</feature>
<dbReference type="PIRSF" id="PIRSF000350">
    <property type="entry name" value="Mercury_reductase_MerA"/>
    <property type="match status" value="1"/>
</dbReference>
<dbReference type="InterPro" id="IPR050151">
    <property type="entry name" value="Class-I_Pyr_Nuc-Dis_Oxidored"/>
</dbReference>
<evidence type="ECO:0000256" key="4">
    <source>
        <dbReference type="ARBA" id="ARBA00022827"/>
    </source>
</evidence>
<evidence type="ECO:0000256" key="1">
    <source>
        <dbReference type="ARBA" id="ARBA00007532"/>
    </source>
</evidence>
<evidence type="ECO:0000259" key="15">
    <source>
        <dbReference type="Pfam" id="PF07992"/>
    </source>
</evidence>
<dbReference type="Pfam" id="PF02852">
    <property type="entry name" value="Pyr_redox_dim"/>
    <property type="match status" value="1"/>
</dbReference>
<keyword evidence="6 11" id="KW-0520">NAD</keyword>
<name>Q1JWV4_DESA6</name>
<dbReference type="PRINTS" id="PR00411">
    <property type="entry name" value="PNDRDTASEI"/>
</dbReference>
<evidence type="ECO:0000256" key="3">
    <source>
        <dbReference type="ARBA" id="ARBA00022630"/>
    </source>
</evidence>
<dbReference type="AlphaFoldDB" id="Q1JWV4"/>
<feature type="disulfide bond" description="Redox-active" evidence="12">
    <location>
        <begin position="40"/>
        <end position="45"/>
    </location>
</feature>
<evidence type="ECO:0000313" key="16">
    <source>
        <dbReference type="EMBL" id="EAT14690.1"/>
    </source>
</evidence>
<feature type="binding site" evidence="11">
    <location>
        <position position="49"/>
    </location>
    <ligand>
        <name>FAD</name>
        <dbReference type="ChEBI" id="CHEBI:57692"/>
    </ligand>
</feature>
<dbReference type="InterPro" id="IPR001100">
    <property type="entry name" value="Pyr_nuc-diS_OxRdtase"/>
</dbReference>
<evidence type="ECO:0000256" key="8">
    <source>
        <dbReference type="ARBA" id="ARBA00023284"/>
    </source>
</evidence>
<dbReference type="OrthoDB" id="9786429at2"/>
<evidence type="ECO:0000259" key="14">
    <source>
        <dbReference type="Pfam" id="PF02852"/>
    </source>
</evidence>
<keyword evidence="8 13" id="KW-0676">Redox-active center</keyword>
<dbReference type="RefSeq" id="WP_006002203.1">
    <property type="nucleotide sequence ID" value="NZ_AAEW02000019.1"/>
</dbReference>
<dbReference type="FunFam" id="3.30.390.30:FF:000001">
    <property type="entry name" value="Dihydrolipoyl dehydrogenase"/>
    <property type="match status" value="1"/>
</dbReference>
<dbReference type="Gene3D" id="3.30.390.30">
    <property type="match status" value="1"/>
</dbReference>
<dbReference type="GO" id="GO:0004148">
    <property type="term" value="F:dihydrolipoyl dehydrogenase (NADH) activity"/>
    <property type="evidence" value="ECO:0007669"/>
    <property type="project" value="TreeGrafter"/>
</dbReference>
<dbReference type="InterPro" id="IPR023753">
    <property type="entry name" value="FAD/NAD-binding_dom"/>
</dbReference>
<evidence type="ECO:0000256" key="7">
    <source>
        <dbReference type="ARBA" id="ARBA00023157"/>
    </source>
</evidence>